<accession>A0A2M7RS31</accession>
<protein>
    <recommendedName>
        <fullName evidence="11">Glycosyltransferase RgtA/B/C/D-like domain-containing protein</fullName>
    </recommendedName>
</protein>
<keyword evidence="4" id="KW-0808">Transferase</keyword>
<comment type="subcellular location">
    <subcellularLocation>
        <location evidence="1">Cell membrane</location>
        <topology evidence="1">Multi-pass membrane protein</topology>
    </subcellularLocation>
</comment>
<feature type="transmembrane region" description="Helical" evidence="8">
    <location>
        <begin position="208"/>
        <end position="231"/>
    </location>
</feature>
<dbReference type="PANTHER" id="PTHR33908:SF11">
    <property type="entry name" value="MEMBRANE PROTEIN"/>
    <property type="match status" value="1"/>
</dbReference>
<keyword evidence="7 8" id="KW-0472">Membrane</keyword>
<keyword evidence="3" id="KW-0328">Glycosyltransferase</keyword>
<organism evidence="9 10">
    <name type="scientific">Candidatus Gottesmanbacteria bacterium CG_4_10_14_0_8_um_filter_37_24</name>
    <dbReference type="NCBI Taxonomy" id="1974574"/>
    <lineage>
        <taxon>Bacteria</taxon>
        <taxon>Candidatus Gottesmaniibacteriota</taxon>
    </lineage>
</organism>
<feature type="transmembrane region" description="Helical" evidence="8">
    <location>
        <begin position="310"/>
        <end position="329"/>
    </location>
</feature>
<feature type="transmembrane region" description="Helical" evidence="8">
    <location>
        <begin position="168"/>
        <end position="196"/>
    </location>
</feature>
<feature type="transmembrane region" description="Helical" evidence="8">
    <location>
        <begin position="361"/>
        <end position="379"/>
    </location>
</feature>
<evidence type="ECO:0000256" key="7">
    <source>
        <dbReference type="ARBA" id="ARBA00023136"/>
    </source>
</evidence>
<dbReference type="InterPro" id="IPR050297">
    <property type="entry name" value="LipidA_mod_glycosyltrf_83"/>
</dbReference>
<name>A0A2M7RS31_9BACT</name>
<reference evidence="10" key="1">
    <citation type="submission" date="2017-09" db="EMBL/GenBank/DDBJ databases">
        <title>Depth-based differentiation of microbial function through sediment-hosted aquifers and enrichment of novel symbionts in the deep terrestrial subsurface.</title>
        <authorList>
            <person name="Probst A.J."/>
            <person name="Ladd B."/>
            <person name="Jarett J.K."/>
            <person name="Geller-Mcgrath D.E."/>
            <person name="Sieber C.M.K."/>
            <person name="Emerson J.B."/>
            <person name="Anantharaman K."/>
            <person name="Thomas B.C."/>
            <person name="Malmstrom R."/>
            <person name="Stieglmeier M."/>
            <person name="Klingl A."/>
            <person name="Woyke T."/>
            <person name="Ryan C.M."/>
            <person name="Banfield J.F."/>
        </authorList>
    </citation>
    <scope>NUCLEOTIDE SEQUENCE [LARGE SCALE GENOMIC DNA]</scope>
</reference>
<keyword evidence="5 8" id="KW-0812">Transmembrane</keyword>
<evidence type="ECO:0000256" key="8">
    <source>
        <dbReference type="SAM" id="Phobius"/>
    </source>
</evidence>
<comment type="caution">
    <text evidence="9">The sequence shown here is derived from an EMBL/GenBank/DDBJ whole genome shotgun (WGS) entry which is preliminary data.</text>
</comment>
<evidence type="ECO:0000256" key="1">
    <source>
        <dbReference type="ARBA" id="ARBA00004651"/>
    </source>
</evidence>
<feature type="transmembrane region" description="Helical" evidence="8">
    <location>
        <begin position="138"/>
        <end position="162"/>
    </location>
</feature>
<evidence type="ECO:0000256" key="2">
    <source>
        <dbReference type="ARBA" id="ARBA00022475"/>
    </source>
</evidence>
<dbReference type="PANTHER" id="PTHR33908">
    <property type="entry name" value="MANNOSYLTRANSFERASE YKCB-RELATED"/>
    <property type="match status" value="1"/>
</dbReference>
<evidence type="ECO:0000256" key="4">
    <source>
        <dbReference type="ARBA" id="ARBA00022679"/>
    </source>
</evidence>
<feature type="transmembrane region" description="Helical" evidence="8">
    <location>
        <begin position="12"/>
        <end position="32"/>
    </location>
</feature>
<evidence type="ECO:0000256" key="6">
    <source>
        <dbReference type="ARBA" id="ARBA00022989"/>
    </source>
</evidence>
<evidence type="ECO:0000313" key="9">
    <source>
        <dbReference type="EMBL" id="PIZ02875.1"/>
    </source>
</evidence>
<feature type="transmembrane region" description="Helical" evidence="8">
    <location>
        <begin position="388"/>
        <end position="411"/>
    </location>
</feature>
<sequence length="578" mass="66724">MRLVKIDLSIILIFVLGFLLRVFYLHLFPVAISNDEHEYIMNSKSIFYTGRSLPNTSLGIFSSGNTSSDMKLAELPSYIFSPLIGPTELNQYFVRIPYAMVSSLSILLIYILIQNLLHRRRLSLLSSFVMAINPWSIHFGRIGLEITLVTFFYLLGLILILNKSKIRIISILFFILGFLSYHGAKLVFIPMIFYILIWKIIFHGKKYLYSSIIIASIAMFSVVVYFIFFVYQGTNTRTKELVFFNTDRTTRQVDDDRRLSIQSPVQKLFSNKITYYLTNIADNYINAFNTKLLFTNGGNNAVLSLLIHGMFYWIELPLLILGIIGLYILNKKIWLLILGLIAIAPLSSSLSTIGQSYVQRAGLMFPLLGTLIAIGIYTLSRKFRGQKILFTIFITVLYVFSLSNFLNIYFIRYPIFNSEGFSLSHKVLAKYLQLAIIKNPDIKIYVTAKDPLMLFLKFLYYNNIYNDFDNIKAINQNISEKKYYFGNSTFTYDCLDNTSDINTDIIWIEENAKECPSPVIKTPRILTLTDSGSLFSIHNDFVCEKYNLPQYLKISNTSELDISSMNEEEFCHNWIAYY</sequence>
<dbReference type="GO" id="GO:0009103">
    <property type="term" value="P:lipopolysaccharide biosynthetic process"/>
    <property type="evidence" value="ECO:0007669"/>
    <property type="project" value="UniProtKB-ARBA"/>
</dbReference>
<proteinExistence type="predicted"/>
<feature type="transmembrane region" description="Helical" evidence="8">
    <location>
        <begin position="96"/>
        <end position="117"/>
    </location>
</feature>
<dbReference type="GO" id="GO:0005886">
    <property type="term" value="C:plasma membrane"/>
    <property type="evidence" value="ECO:0007669"/>
    <property type="project" value="UniProtKB-SubCell"/>
</dbReference>
<dbReference type="Proteomes" id="UP000231069">
    <property type="component" value="Unassembled WGS sequence"/>
</dbReference>
<evidence type="ECO:0008006" key="11">
    <source>
        <dbReference type="Google" id="ProtNLM"/>
    </source>
</evidence>
<evidence type="ECO:0000256" key="5">
    <source>
        <dbReference type="ARBA" id="ARBA00022692"/>
    </source>
</evidence>
<keyword evidence="2" id="KW-1003">Cell membrane</keyword>
<feature type="transmembrane region" description="Helical" evidence="8">
    <location>
        <begin position="334"/>
        <end position="355"/>
    </location>
</feature>
<evidence type="ECO:0000313" key="10">
    <source>
        <dbReference type="Proteomes" id="UP000231069"/>
    </source>
</evidence>
<keyword evidence="6 8" id="KW-1133">Transmembrane helix</keyword>
<evidence type="ECO:0000256" key="3">
    <source>
        <dbReference type="ARBA" id="ARBA00022676"/>
    </source>
</evidence>
<dbReference type="GO" id="GO:0016763">
    <property type="term" value="F:pentosyltransferase activity"/>
    <property type="evidence" value="ECO:0007669"/>
    <property type="project" value="TreeGrafter"/>
</dbReference>
<dbReference type="EMBL" id="PFMK01000042">
    <property type="protein sequence ID" value="PIZ02875.1"/>
    <property type="molecule type" value="Genomic_DNA"/>
</dbReference>
<dbReference type="AlphaFoldDB" id="A0A2M7RS31"/>
<gene>
    <name evidence="9" type="ORF">COY59_02330</name>
</gene>